<dbReference type="EMBL" id="MSYM01000013">
    <property type="protein sequence ID" value="OLP06105.1"/>
    <property type="molecule type" value="Genomic_DNA"/>
</dbReference>
<proteinExistence type="predicted"/>
<gene>
    <name evidence="1" type="ORF">BLL52_2335</name>
</gene>
<sequence length="41" mass="4412">MENDALNLKRANAARRYVSLSCRAASGAHATGVSHRDARIT</sequence>
<dbReference type="AlphaFoldDB" id="A0A1Q8YDP6"/>
<dbReference type="Proteomes" id="UP000185911">
    <property type="component" value="Unassembled WGS sequence"/>
</dbReference>
<organism evidence="1 2">
    <name type="scientific">Rhodoferax antarcticus ANT.BR</name>
    <dbReference type="NCBI Taxonomy" id="1111071"/>
    <lineage>
        <taxon>Bacteria</taxon>
        <taxon>Pseudomonadati</taxon>
        <taxon>Pseudomonadota</taxon>
        <taxon>Betaproteobacteria</taxon>
        <taxon>Burkholderiales</taxon>
        <taxon>Comamonadaceae</taxon>
        <taxon>Rhodoferax</taxon>
    </lineage>
</organism>
<accession>A0A1Q8YDP6</accession>
<name>A0A1Q8YDP6_9BURK</name>
<keyword evidence="2" id="KW-1185">Reference proteome</keyword>
<evidence type="ECO:0000313" key="2">
    <source>
        <dbReference type="Proteomes" id="UP000185911"/>
    </source>
</evidence>
<comment type="caution">
    <text evidence="1">The sequence shown here is derived from an EMBL/GenBank/DDBJ whole genome shotgun (WGS) entry which is preliminary data.</text>
</comment>
<evidence type="ECO:0000313" key="1">
    <source>
        <dbReference type="EMBL" id="OLP06105.1"/>
    </source>
</evidence>
<protein>
    <submittedName>
        <fullName evidence="1">Uncharacterized protein</fullName>
    </submittedName>
</protein>
<reference evidence="1 2" key="1">
    <citation type="submission" date="2017-01" db="EMBL/GenBank/DDBJ databases">
        <title>Genome sequence of Rhodoferax antarcticus ANT.BR, a psychrophilic purple nonsulfur bacterium from an Antarctic microbial mat.</title>
        <authorList>
            <person name="Baker J."/>
            <person name="Riester C."/>
            <person name="Skinner B."/>
            <person name="Newell A."/>
            <person name="Swingley W."/>
            <person name="Madigan M."/>
            <person name="Jung D."/>
            <person name="Asao M."/>
            <person name="Chen M."/>
            <person name="Loughlin P."/>
            <person name="Pan H."/>
            <person name="Lin S."/>
            <person name="Li N."/>
            <person name="Shaw J."/>
            <person name="Prado M."/>
            <person name="Sherman C."/>
            <person name="Li X."/>
            <person name="Tang J."/>
            <person name="Blankenship R."/>
            <person name="Zhao T."/>
            <person name="Touchman J."/>
            <person name="Sattley M."/>
        </authorList>
    </citation>
    <scope>NUCLEOTIDE SEQUENCE [LARGE SCALE GENOMIC DNA]</scope>
    <source>
        <strain evidence="1 2">ANT.BR</strain>
    </source>
</reference>